<dbReference type="PANTHER" id="PTHR11839">
    <property type="entry name" value="UDP/ADP-SUGAR PYROPHOSPHATASE"/>
    <property type="match status" value="1"/>
</dbReference>
<evidence type="ECO:0000256" key="1">
    <source>
        <dbReference type="ARBA" id="ARBA00022801"/>
    </source>
</evidence>
<organism evidence="3 4">
    <name type="scientific">Gnathostoma spinigerum</name>
    <dbReference type="NCBI Taxonomy" id="75299"/>
    <lineage>
        <taxon>Eukaryota</taxon>
        <taxon>Metazoa</taxon>
        <taxon>Ecdysozoa</taxon>
        <taxon>Nematoda</taxon>
        <taxon>Chromadorea</taxon>
        <taxon>Rhabditida</taxon>
        <taxon>Spirurina</taxon>
        <taxon>Gnathostomatomorpha</taxon>
        <taxon>Gnathostomatoidea</taxon>
        <taxon>Gnathostomatidae</taxon>
        <taxon>Gnathostoma</taxon>
    </lineage>
</organism>
<protein>
    <recommendedName>
        <fullName evidence="2">Nudix hydrolase domain-containing protein</fullName>
    </recommendedName>
</protein>
<comment type="caution">
    <text evidence="3">The sequence shown here is derived from an EMBL/GenBank/DDBJ whole genome shotgun (WGS) entry which is preliminary data.</text>
</comment>
<dbReference type="InterPro" id="IPR015797">
    <property type="entry name" value="NUDIX_hydrolase-like_dom_sf"/>
</dbReference>
<feature type="domain" description="Nudix hydrolase" evidence="2">
    <location>
        <begin position="95"/>
        <end position="235"/>
    </location>
</feature>
<accession>A0ABD6EPU9</accession>
<keyword evidence="4" id="KW-1185">Reference proteome</keyword>
<proteinExistence type="predicted"/>
<reference evidence="3 4" key="1">
    <citation type="submission" date="2024-08" db="EMBL/GenBank/DDBJ databases">
        <title>Gnathostoma spinigerum genome.</title>
        <authorList>
            <person name="Gonzalez-Bertolin B."/>
            <person name="Monzon S."/>
            <person name="Zaballos A."/>
            <person name="Jimenez P."/>
            <person name="Dekumyoy P."/>
            <person name="Varona S."/>
            <person name="Cuesta I."/>
            <person name="Sumanam S."/>
            <person name="Adisakwattana P."/>
            <person name="Gasser R.B."/>
            <person name="Hernandez-Gonzalez A."/>
            <person name="Young N.D."/>
            <person name="Perteguer M.J."/>
        </authorList>
    </citation>
    <scope>NUCLEOTIDE SEQUENCE [LARGE SCALE GENOMIC DNA]</scope>
    <source>
        <strain evidence="3">AL3</strain>
        <tissue evidence="3">Liver</tissue>
    </source>
</reference>
<name>A0ABD6EPU9_9BILA</name>
<dbReference type="InterPro" id="IPR000086">
    <property type="entry name" value="NUDIX_hydrolase_dom"/>
</dbReference>
<evidence type="ECO:0000259" key="2">
    <source>
        <dbReference type="PROSITE" id="PS51462"/>
    </source>
</evidence>
<dbReference type="Pfam" id="PF00293">
    <property type="entry name" value="NUDIX"/>
    <property type="match status" value="1"/>
</dbReference>
<dbReference type="GO" id="GO:0016787">
    <property type="term" value="F:hydrolase activity"/>
    <property type="evidence" value="ECO:0007669"/>
    <property type="project" value="UniProtKB-KW"/>
</dbReference>
<keyword evidence="1" id="KW-0378">Hydrolase</keyword>
<dbReference type="CDD" id="cd18888">
    <property type="entry name" value="NUDIX_ADPRase_Nudt5"/>
    <property type="match status" value="1"/>
</dbReference>
<dbReference type="PROSITE" id="PS51462">
    <property type="entry name" value="NUDIX"/>
    <property type="match status" value="1"/>
</dbReference>
<gene>
    <name evidence="3" type="ORF">AB6A40_006033</name>
</gene>
<dbReference type="SUPFAM" id="SSF55811">
    <property type="entry name" value="Nudix"/>
    <property type="match status" value="1"/>
</dbReference>
<evidence type="ECO:0000313" key="4">
    <source>
        <dbReference type="Proteomes" id="UP001608902"/>
    </source>
</evidence>
<dbReference type="Proteomes" id="UP001608902">
    <property type="component" value="Unassembled WGS sequence"/>
</dbReference>
<sequence length="248" mass="27392">MSSSSIFSGFHHSFGAFDLILIHARHNYLKGPVRCLVRSVQMPVKNSCPYETTGPSVVLHEGKWLRLQSVGFRKPGGPQGQVWESVHRVTKASANGVDGVDIIPILFKDGKKFFVLVKQYRIPLSGFSLEFPAGLVDRNESVEGAGLRELKEETGYTANKVISVSKGKQMLDPGLSDDSVAIITVEIDGDELINQNPEQHLDEGESIEVVLVECSKIMEYLKSIEESTFIESMVYTFAVGYTMSHGHC</sequence>
<dbReference type="AlphaFoldDB" id="A0ABD6EPU9"/>
<dbReference type="PANTHER" id="PTHR11839:SF1">
    <property type="entry name" value="ADP-SUGAR PYROPHOSPHATASE"/>
    <property type="match status" value="1"/>
</dbReference>
<dbReference type="Gene3D" id="3.90.79.10">
    <property type="entry name" value="Nucleoside Triphosphate Pyrophosphohydrolase"/>
    <property type="match status" value="1"/>
</dbReference>
<evidence type="ECO:0000313" key="3">
    <source>
        <dbReference type="EMBL" id="MFH4979324.1"/>
    </source>
</evidence>
<dbReference type="EMBL" id="JBGFUD010004071">
    <property type="protein sequence ID" value="MFH4979324.1"/>
    <property type="molecule type" value="Genomic_DNA"/>
</dbReference>